<gene>
    <name evidence="1" type="ORF">VFH_V124120</name>
</gene>
<sequence>MDLTPSINTASFNYIDPLNASSTMNLSTLRVIYSAMLSTSFNSDASDILPTMIYFSSNHHCGYYSPYSLDLASFDFLFTTSEWIYSDARLCSSYCVFFIPCLHRS</sequence>
<evidence type="ECO:0000313" key="1">
    <source>
        <dbReference type="EMBL" id="CAI8614317.1"/>
    </source>
</evidence>
<dbReference type="EMBL" id="OX451740">
    <property type="protein sequence ID" value="CAI8614317.1"/>
    <property type="molecule type" value="Genomic_DNA"/>
</dbReference>
<keyword evidence="2" id="KW-1185">Reference proteome</keyword>
<dbReference type="Proteomes" id="UP001157006">
    <property type="component" value="Chromosome 5"/>
</dbReference>
<reference evidence="1 2" key="1">
    <citation type="submission" date="2023-01" db="EMBL/GenBank/DDBJ databases">
        <authorList>
            <person name="Kreplak J."/>
        </authorList>
    </citation>
    <scope>NUCLEOTIDE SEQUENCE [LARGE SCALE GENOMIC DNA]</scope>
</reference>
<dbReference type="AlphaFoldDB" id="A0AAV1AVS3"/>
<evidence type="ECO:0000313" key="2">
    <source>
        <dbReference type="Proteomes" id="UP001157006"/>
    </source>
</evidence>
<proteinExistence type="predicted"/>
<accession>A0AAV1AVS3</accession>
<organism evidence="1 2">
    <name type="scientific">Vicia faba</name>
    <name type="common">Broad bean</name>
    <name type="synonym">Faba vulgaris</name>
    <dbReference type="NCBI Taxonomy" id="3906"/>
    <lineage>
        <taxon>Eukaryota</taxon>
        <taxon>Viridiplantae</taxon>
        <taxon>Streptophyta</taxon>
        <taxon>Embryophyta</taxon>
        <taxon>Tracheophyta</taxon>
        <taxon>Spermatophyta</taxon>
        <taxon>Magnoliopsida</taxon>
        <taxon>eudicotyledons</taxon>
        <taxon>Gunneridae</taxon>
        <taxon>Pentapetalae</taxon>
        <taxon>rosids</taxon>
        <taxon>fabids</taxon>
        <taxon>Fabales</taxon>
        <taxon>Fabaceae</taxon>
        <taxon>Papilionoideae</taxon>
        <taxon>50 kb inversion clade</taxon>
        <taxon>NPAAA clade</taxon>
        <taxon>Hologalegina</taxon>
        <taxon>IRL clade</taxon>
        <taxon>Fabeae</taxon>
        <taxon>Vicia</taxon>
    </lineage>
</organism>
<protein>
    <submittedName>
        <fullName evidence="1">Uncharacterized protein</fullName>
    </submittedName>
</protein>
<name>A0AAV1AVS3_VICFA</name>